<proteinExistence type="predicted"/>
<feature type="transmembrane region" description="Helical" evidence="1">
    <location>
        <begin position="170"/>
        <end position="192"/>
    </location>
</feature>
<evidence type="ECO:0000313" key="2">
    <source>
        <dbReference type="EMBL" id="KAF2205627.1"/>
    </source>
</evidence>
<keyword evidence="1" id="KW-0472">Membrane</keyword>
<accession>A0A9P4MWZ9</accession>
<name>A0A9P4MWZ9_9PLEO</name>
<gene>
    <name evidence="2" type="ORF">GQ43DRAFT_467997</name>
</gene>
<dbReference type="EMBL" id="ML993852">
    <property type="protein sequence ID" value="KAF2205627.1"/>
    <property type="molecule type" value="Genomic_DNA"/>
</dbReference>
<protein>
    <submittedName>
        <fullName evidence="2">Uncharacterized protein</fullName>
    </submittedName>
</protein>
<dbReference type="OrthoDB" id="5394254at2759"/>
<dbReference type="Proteomes" id="UP000799536">
    <property type="component" value="Unassembled WGS sequence"/>
</dbReference>
<dbReference type="AlphaFoldDB" id="A0A9P4MWZ9"/>
<evidence type="ECO:0000313" key="3">
    <source>
        <dbReference type="Proteomes" id="UP000799536"/>
    </source>
</evidence>
<evidence type="ECO:0000256" key="1">
    <source>
        <dbReference type="SAM" id="Phobius"/>
    </source>
</evidence>
<feature type="transmembrane region" description="Helical" evidence="1">
    <location>
        <begin position="131"/>
        <end position="149"/>
    </location>
</feature>
<comment type="caution">
    <text evidence="2">The sequence shown here is derived from an EMBL/GenBank/DDBJ whole genome shotgun (WGS) entry which is preliminary data.</text>
</comment>
<sequence length="332" mass="36410">MARQRIVEPAIIDRTEPAVVVNHEAPPPPVVRSRRLGSRMKLIVLIAVSSCLQAALRQYASHFLGNELGRISRKENEDWQPAAHLAYQIMLLYLGWYLKYDVLDVSALTLLANAPFTYLITTFYGVSPVTASISLAIQIASIAIPTYLLRPFAAYHTAAPVPNRFLINSFQVQSSTSLLAVATYVVALWTGLKVNLNTFLVSHFDIPTLEVAHSETPLSLATKTLLVGWAAQGFLLNSSFGTDTDTVTPVEVFDPETSTLTETVKHNVWFFSKRTRELIKRTAILSALTLVQTVQKISTVEGTDYTGGAGYAGYWVGATVVCATLYGWVADA</sequence>
<feature type="transmembrane region" description="Helical" evidence="1">
    <location>
        <begin position="105"/>
        <end position="125"/>
    </location>
</feature>
<keyword evidence="3" id="KW-1185">Reference proteome</keyword>
<reference evidence="2" key="1">
    <citation type="journal article" date="2020" name="Stud. Mycol.">
        <title>101 Dothideomycetes genomes: a test case for predicting lifestyles and emergence of pathogens.</title>
        <authorList>
            <person name="Haridas S."/>
            <person name="Albert R."/>
            <person name="Binder M."/>
            <person name="Bloem J."/>
            <person name="Labutti K."/>
            <person name="Salamov A."/>
            <person name="Andreopoulos B."/>
            <person name="Baker S."/>
            <person name="Barry K."/>
            <person name="Bills G."/>
            <person name="Bluhm B."/>
            <person name="Cannon C."/>
            <person name="Castanera R."/>
            <person name="Culley D."/>
            <person name="Daum C."/>
            <person name="Ezra D."/>
            <person name="Gonzalez J."/>
            <person name="Henrissat B."/>
            <person name="Kuo A."/>
            <person name="Liang C."/>
            <person name="Lipzen A."/>
            <person name="Lutzoni F."/>
            <person name="Magnuson J."/>
            <person name="Mondo S."/>
            <person name="Nolan M."/>
            <person name="Ohm R."/>
            <person name="Pangilinan J."/>
            <person name="Park H.-J."/>
            <person name="Ramirez L."/>
            <person name="Alfaro M."/>
            <person name="Sun H."/>
            <person name="Tritt A."/>
            <person name="Yoshinaga Y."/>
            <person name="Zwiers L.-H."/>
            <person name="Turgeon B."/>
            <person name="Goodwin S."/>
            <person name="Spatafora J."/>
            <person name="Crous P."/>
            <person name="Grigoriev I."/>
        </authorList>
    </citation>
    <scope>NUCLEOTIDE SEQUENCE</scope>
    <source>
        <strain evidence="2">ATCC 74209</strain>
    </source>
</reference>
<feature type="transmembrane region" description="Helical" evidence="1">
    <location>
        <begin position="42"/>
        <end position="59"/>
    </location>
</feature>
<keyword evidence="1" id="KW-0812">Transmembrane</keyword>
<organism evidence="2 3">
    <name type="scientific">Delitschia confertaspora ATCC 74209</name>
    <dbReference type="NCBI Taxonomy" id="1513339"/>
    <lineage>
        <taxon>Eukaryota</taxon>
        <taxon>Fungi</taxon>
        <taxon>Dikarya</taxon>
        <taxon>Ascomycota</taxon>
        <taxon>Pezizomycotina</taxon>
        <taxon>Dothideomycetes</taxon>
        <taxon>Pleosporomycetidae</taxon>
        <taxon>Pleosporales</taxon>
        <taxon>Delitschiaceae</taxon>
        <taxon>Delitschia</taxon>
    </lineage>
</organism>
<keyword evidence="1" id="KW-1133">Transmembrane helix</keyword>